<accession>A0A839F168</accession>
<feature type="chain" id="PRO_5032872922" description="DUF3187 family protein" evidence="1">
    <location>
        <begin position="28"/>
        <end position="329"/>
    </location>
</feature>
<evidence type="ECO:0000313" key="2">
    <source>
        <dbReference type="EMBL" id="MBA8885981.1"/>
    </source>
</evidence>
<dbReference type="EMBL" id="JACGXL010000001">
    <property type="protein sequence ID" value="MBA8885981.1"/>
    <property type="molecule type" value="Genomic_DNA"/>
</dbReference>
<dbReference type="InterPro" id="IPR021523">
    <property type="entry name" value="DUF3187"/>
</dbReference>
<sequence>MVDATLRPDRRTAARFALLAAFAPAIAAADEGAPWLLYRDANPFAAASGLPFAPASAAADAWRVDVVASASNTELAFDRGSEHLLYDGEFHEARIAVTHAFGDRWIARATIGAIAFDDGFLDDFIEDWHRAFGLDNGDRGQIASSGHVIAYDDGAGDRITLDRTLHAATPLLVDVAWRLPTGTHEWQVGATLKLPTTHASPLVDDRAVDASLWLAAQSTDATTRLPWGVRAGAMRRGDTELLPNRANDVVPFADATFGYVLRPGWDVAAQLQWHGALYDSAIPLLDDAATLALSSAWHAKAGWTLRAGLVEDAIAKHAQDVTFFLSLTL</sequence>
<proteinExistence type="predicted"/>
<dbReference type="AlphaFoldDB" id="A0A839F168"/>
<comment type="caution">
    <text evidence="2">The sequence shown here is derived from an EMBL/GenBank/DDBJ whole genome shotgun (WGS) entry which is preliminary data.</text>
</comment>
<gene>
    <name evidence="2" type="ORF">FHW12_000172</name>
</gene>
<keyword evidence="1" id="KW-0732">Signal</keyword>
<evidence type="ECO:0008006" key="4">
    <source>
        <dbReference type="Google" id="ProtNLM"/>
    </source>
</evidence>
<evidence type="ECO:0000313" key="3">
    <source>
        <dbReference type="Proteomes" id="UP000550401"/>
    </source>
</evidence>
<organism evidence="2 3">
    <name type="scientific">Dokdonella fugitiva</name>
    <dbReference type="NCBI Taxonomy" id="328517"/>
    <lineage>
        <taxon>Bacteria</taxon>
        <taxon>Pseudomonadati</taxon>
        <taxon>Pseudomonadota</taxon>
        <taxon>Gammaproteobacteria</taxon>
        <taxon>Lysobacterales</taxon>
        <taxon>Rhodanobacteraceae</taxon>
        <taxon>Dokdonella</taxon>
    </lineage>
</organism>
<keyword evidence="3" id="KW-1185">Reference proteome</keyword>
<dbReference type="Pfam" id="PF11383">
    <property type="entry name" value="DUF3187"/>
    <property type="match status" value="1"/>
</dbReference>
<feature type="signal peptide" evidence="1">
    <location>
        <begin position="1"/>
        <end position="27"/>
    </location>
</feature>
<name>A0A839F168_9GAMM</name>
<evidence type="ECO:0000256" key="1">
    <source>
        <dbReference type="SAM" id="SignalP"/>
    </source>
</evidence>
<protein>
    <recommendedName>
        <fullName evidence="4">DUF3187 family protein</fullName>
    </recommendedName>
</protein>
<dbReference type="Proteomes" id="UP000550401">
    <property type="component" value="Unassembled WGS sequence"/>
</dbReference>
<reference evidence="2 3" key="1">
    <citation type="submission" date="2020-07" db="EMBL/GenBank/DDBJ databases">
        <title>Genomic Encyclopedia of Type Strains, Phase IV (KMG-V): Genome sequencing to study the core and pangenomes of soil and plant-associated prokaryotes.</title>
        <authorList>
            <person name="Whitman W."/>
        </authorList>
    </citation>
    <scope>NUCLEOTIDE SEQUENCE [LARGE SCALE GENOMIC DNA]</scope>
    <source>
        <strain evidence="2 3">RH2WT43</strain>
    </source>
</reference>
<dbReference type="RefSeq" id="WP_182529103.1">
    <property type="nucleotide sequence ID" value="NZ_JACGXL010000001.1"/>
</dbReference>